<keyword evidence="6" id="KW-1185">Reference proteome</keyword>
<evidence type="ECO:0000256" key="1">
    <source>
        <dbReference type="ARBA" id="ARBA00022574"/>
    </source>
</evidence>
<organism evidence="5 6">
    <name type="scientific">Phytophthora boehmeriae</name>
    <dbReference type="NCBI Taxonomy" id="109152"/>
    <lineage>
        <taxon>Eukaryota</taxon>
        <taxon>Sar</taxon>
        <taxon>Stramenopiles</taxon>
        <taxon>Oomycota</taxon>
        <taxon>Peronosporomycetes</taxon>
        <taxon>Peronosporales</taxon>
        <taxon>Peronosporaceae</taxon>
        <taxon>Phytophthora</taxon>
    </lineage>
</organism>
<dbReference type="PROSITE" id="PS00018">
    <property type="entry name" value="EF_HAND_1"/>
    <property type="match status" value="2"/>
</dbReference>
<evidence type="ECO:0000313" key="5">
    <source>
        <dbReference type="EMBL" id="KAG7390617.1"/>
    </source>
</evidence>
<keyword evidence="1" id="KW-0853">WD repeat</keyword>
<feature type="region of interest" description="Disordered" evidence="3">
    <location>
        <begin position="200"/>
        <end position="250"/>
    </location>
</feature>
<dbReference type="InterPro" id="IPR050630">
    <property type="entry name" value="WD_repeat_EMAP"/>
</dbReference>
<keyword evidence="2" id="KW-0677">Repeat</keyword>
<protein>
    <recommendedName>
        <fullName evidence="4">EF-hand domain-containing protein</fullName>
    </recommendedName>
</protein>
<dbReference type="PANTHER" id="PTHR13720">
    <property type="entry name" value="WD-40 REPEAT PROTEIN"/>
    <property type="match status" value="1"/>
</dbReference>
<dbReference type="OrthoDB" id="161948at2759"/>
<evidence type="ECO:0000256" key="2">
    <source>
        <dbReference type="ARBA" id="ARBA00022737"/>
    </source>
</evidence>
<dbReference type="InterPro" id="IPR018247">
    <property type="entry name" value="EF_Hand_1_Ca_BS"/>
</dbReference>
<evidence type="ECO:0000313" key="6">
    <source>
        <dbReference type="Proteomes" id="UP000693981"/>
    </source>
</evidence>
<dbReference type="Proteomes" id="UP000693981">
    <property type="component" value="Unassembled WGS sequence"/>
</dbReference>
<dbReference type="GO" id="GO:0005509">
    <property type="term" value="F:calcium ion binding"/>
    <property type="evidence" value="ECO:0007669"/>
    <property type="project" value="InterPro"/>
</dbReference>
<feature type="domain" description="EF-hand" evidence="4">
    <location>
        <begin position="64"/>
        <end position="99"/>
    </location>
</feature>
<name>A0A8T1WAI3_9STRA</name>
<feature type="compositionally biased region" description="Acidic residues" evidence="3">
    <location>
        <begin position="200"/>
        <end position="210"/>
    </location>
</feature>
<sequence length="446" mass="48685">MGQLQGKATYLKATTPFLNASERDVNKLWEGFNDVAEGFGLNQDEMVEICRSMQSTLEIHARNEMDQLSAGLFTALDTDENGLVDALEFLGTMAMMSAMPIPQKLTFVYNCYDFNETGQLSLDELTLALKSTLTGLCKLCVAVSCPTELVLEDLAQHAFQRSQKSGVNDFLTLPEFLRFSETTPEMTSWVDYFDCPDEIVDEQDGDDSDAEREAAASFLAPSAQDDESTARKRDVGLPQDSAAPDLSNNKVLPRRPWQLAVGNTAPSAPPKVDPRMPSASLELEWIYGYNSDVRAAVTALFPFAGGLLSGGKDGKVRVWSRRLEPGAQFDLVALGSFAPRVRSLVASPDGGAKLLIATAGAEIYEIASSDGANLHFGSVVCGHASFQLHDLSTHPNHCAKLHVVLPALYQPCGLLLMGPTSWLLRVTNDAFFSGVLNEKRSMWMER</sequence>
<evidence type="ECO:0000259" key="4">
    <source>
        <dbReference type="PROSITE" id="PS50222"/>
    </source>
</evidence>
<accession>A0A8T1WAI3</accession>
<dbReference type="PANTHER" id="PTHR13720:SF33">
    <property type="entry name" value="HELP DOMAIN-CONTAINING PROTEIN"/>
    <property type="match status" value="1"/>
</dbReference>
<gene>
    <name evidence="5" type="ORF">PHYBOEH_006957</name>
</gene>
<feature type="domain" description="EF-hand" evidence="4">
    <location>
        <begin position="100"/>
        <end position="135"/>
    </location>
</feature>
<dbReference type="InterPro" id="IPR002048">
    <property type="entry name" value="EF_hand_dom"/>
</dbReference>
<reference evidence="5" key="1">
    <citation type="submission" date="2021-02" db="EMBL/GenBank/DDBJ databases">
        <authorList>
            <person name="Palmer J.M."/>
        </authorList>
    </citation>
    <scope>NUCLEOTIDE SEQUENCE</scope>
    <source>
        <strain evidence="5">SCRP23</strain>
    </source>
</reference>
<comment type="caution">
    <text evidence="5">The sequence shown here is derived from an EMBL/GenBank/DDBJ whole genome shotgun (WGS) entry which is preliminary data.</text>
</comment>
<dbReference type="PROSITE" id="PS50222">
    <property type="entry name" value="EF_HAND_2"/>
    <property type="match status" value="2"/>
</dbReference>
<proteinExistence type="predicted"/>
<dbReference type="EMBL" id="JAGDFL010000377">
    <property type="protein sequence ID" value="KAG7390617.1"/>
    <property type="molecule type" value="Genomic_DNA"/>
</dbReference>
<evidence type="ECO:0000256" key="3">
    <source>
        <dbReference type="SAM" id="MobiDB-lite"/>
    </source>
</evidence>
<dbReference type="AlphaFoldDB" id="A0A8T1WAI3"/>
<dbReference type="GO" id="GO:0008017">
    <property type="term" value="F:microtubule binding"/>
    <property type="evidence" value="ECO:0007669"/>
    <property type="project" value="TreeGrafter"/>
</dbReference>